<dbReference type="InterPro" id="IPR025327">
    <property type="entry name" value="DUF4233"/>
</dbReference>
<gene>
    <name evidence="2" type="ORF">EV645_0287</name>
</gene>
<protein>
    <submittedName>
        <fullName evidence="2">Uncharacterized protein DUF4233</fullName>
    </submittedName>
</protein>
<dbReference type="Proteomes" id="UP000292027">
    <property type="component" value="Unassembled WGS sequence"/>
</dbReference>
<keyword evidence="1" id="KW-1133">Transmembrane helix</keyword>
<organism evidence="2 3">
    <name type="scientific">Kribbella rubisoli</name>
    <dbReference type="NCBI Taxonomy" id="3075929"/>
    <lineage>
        <taxon>Bacteria</taxon>
        <taxon>Bacillati</taxon>
        <taxon>Actinomycetota</taxon>
        <taxon>Actinomycetes</taxon>
        <taxon>Propionibacteriales</taxon>
        <taxon>Kribbellaceae</taxon>
        <taxon>Kribbella</taxon>
    </lineage>
</organism>
<feature type="transmembrane region" description="Helical" evidence="1">
    <location>
        <begin position="66"/>
        <end position="95"/>
    </location>
</feature>
<dbReference type="RefSeq" id="WP_130438886.1">
    <property type="nucleotide sequence ID" value="NZ_SHKR01000002.1"/>
</dbReference>
<keyword evidence="1" id="KW-0472">Membrane</keyword>
<name>A0A4Q7XKJ0_9ACTN</name>
<reference evidence="2 3" key="1">
    <citation type="journal article" date="2015" name="Stand. Genomic Sci.">
        <title>Genomic Encyclopedia of Bacterial and Archaeal Type Strains, Phase III: the genomes of soil and plant-associated and newly described type strains.</title>
        <authorList>
            <person name="Whitman W.B."/>
            <person name="Woyke T."/>
            <person name="Klenk H.P."/>
            <person name="Zhou Y."/>
            <person name="Lilburn T.G."/>
            <person name="Beck B.J."/>
            <person name="De Vos P."/>
            <person name="Vandamme P."/>
            <person name="Eisen J.A."/>
            <person name="Garrity G."/>
            <person name="Hugenholtz P."/>
            <person name="Kyrpides N.C."/>
        </authorList>
    </citation>
    <scope>NUCLEOTIDE SEQUENCE [LARGE SCALE GENOMIC DNA]</scope>
    <source>
        <strain evidence="2 3">VKM Ac-2540</strain>
    </source>
</reference>
<feature type="transmembrane region" description="Helical" evidence="1">
    <location>
        <begin position="33"/>
        <end position="54"/>
    </location>
</feature>
<dbReference type="AlphaFoldDB" id="A0A4Q7XKJ0"/>
<dbReference type="Pfam" id="PF14017">
    <property type="entry name" value="DUF4233"/>
    <property type="match status" value="1"/>
</dbReference>
<evidence type="ECO:0000256" key="1">
    <source>
        <dbReference type="SAM" id="Phobius"/>
    </source>
</evidence>
<evidence type="ECO:0000313" key="3">
    <source>
        <dbReference type="Proteomes" id="UP000292027"/>
    </source>
</evidence>
<sequence length="120" mass="12405">MRSLASIVLGFESIVLALVTPVMISVADIRPAVAVPVCLGLAVLAILAAGLLRFQVGYVLGSVVQVGAVGLGFVVSVMFVLGLAFAAFWVAAIVLGRRIEEAKKAHEQLGSAAQTNSRES</sequence>
<accession>A0A4Q7XKJ0</accession>
<evidence type="ECO:0000313" key="2">
    <source>
        <dbReference type="EMBL" id="RZU24327.1"/>
    </source>
</evidence>
<dbReference type="OrthoDB" id="3267755at2"/>
<keyword evidence="1" id="KW-0812">Transmembrane</keyword>
<keyword evidence="3" id="KW-1185">Reference proteome</keyword>
<dbReference type="EMBL" id="SHKR01000002">
    <property type="protein sequence ID" value="RZU24327.1"/>
    <property type="molecule type" value="Genomic_DNA"/>
</dbReference>
<feature type="transmembrane region" description="Helical" evidence="1">
    <location>
        <begin position="6"/>
        <end position="26"/>
    </location>
</feature>
<comment type="caution">
    <text evidence="2">The sequence shown here is derived from an EMBL/GenBank/DDBJ whole genome shotgun (WGS) entry which is preliminary data.</text>
</comment>
<proteinExistence type="predicted"/>